<dbReference type="Pfam" id="PF00072">
    <property type="entry name" value="Response_reg"/>
    <property type="match status" value="1"/>
</dbReference>
<evidence type="ECO:0000259" key="10">
    <source>
        <dbReference type="PROSITE" id="PS50110"/>
    </source>
</evidence>
<feature type="domain" description="Response regulatory" evidence="10">
    <location>
        <begin position="832"/>
        <end position="947"/>
    </location>
</feature>
<evidence type="ECO:0000256" key="3">
    <source>
        <dbReference type="ARBA" id="ARBA00022500"/>
    </source>
</evidence>
<accession>A0ABT1QP53</accession>
<dbReference type="InterPro" id="IPR035909">
    <property type="entry name" value="CheB_C"/>
</dbReference>
<dbReference type="InterPro" id="IPR029016">
    <property type="entry name" value="GAF-like_dom_sf"/>
</dbReference>
<evidence type="ECO:0000256" key="5">
    <source>
        <dbReference type="ARBA" id="ARBA00022679"/>
    </source>
</evidence>
<keyword evidence="6" id="KW-0418">Kinase</keyword>
<dbReference type="InterPro" id="IPR001789">
    <property type="entry name" value="Sig_transdc_resp-reg_receiver"/>
</dbReference>
<keyword evidence="3 7" id="KW-0145">Chemotaxis</keyword>
<dbReference type="Gene3D" id="3.30.565.10">
    <property type="entry name" value="Histidine kinase-like ATPase, C-terminal domain"/>
    <property type="match status" value="1"/>
</dbReference>
<dbReference type="RefSeq" id="WP_255911597.1">
    <property type="nucleotide sequence ID" value="NZ_JANFQO010000003.1"/>
</dbReference>
<feature type="active site" evidence="7">
    <location>
        <position position="51"/>
    </location>
</feature>
<comment type="caution">
    <text evidence="12">The sequence shown here is derived from an EMBL/GenBank/DDBJ whole genome shotgun (WGS) entry which is preliminary data.</text>
</comment>
<dbReference type="Gene3D" id="1.10.287.130">
    <property type="match status" value="1"/>
</dbReference>
<evidence type="ECO:0000256" key="8">
    <source>
        <dbReference type="PROSITE-ProRule" id="PRU00169"/>
    </source>
</evidence>
<evidence type="ECO:0000256" key="7">
    <source>
        <dbReference type="PROSITE-ProRule" id="PRU00050"/>
    </source>
</evidence>
<feature type="domain" description="CheB-type methylesterase" evidence="11">
    <location>
        <begin position="12"/>
        <end position="191"/>
    </location>
</feature>
<comment type="catalytic activity">
    <reaction evidence="1">
        <text>ATP + protein L-histidine = ADP + protein N-phospho-L-histidine.</text>
        <dbReference type="EC" id="2.7.13.3"/>
    </reaction>
</comment>
<dbReference type="Proteomes" id="UP001165498">
    <property type="component" value="Unassembled WGS sequence"/>
</dbReference>
<keyword evidence="5" id="KW-0808">Transferase</keyword>
<dbReference type="Gene3D" id="3.40.50.180">
    <property type="entry name" value="Methylesterase CheB, C-terminal domain"/>
    <property type="match status" value="1"/>
</dbReference>
<dbReference type="SMART" id="SM00065">
    <property type="entry name" value="GAF"/>
    <property type="match status" value="3"/>
</dbReference>
<dbReference type="CDD" id="cd16922">
    <property type="entry name" value="HATPase_EvgS-ArcB-TorS-like"/>
    <property type="match status" value="1"/>
</dbReference>
<keyword evidence="7" id="KW-0378">Hydrolase</keyword>
<dbReference type="SUPFAM" id="SSF55874">
    <property type="entry name" value="ATPase domain of HSP90 chaperone/DNA topoisomerase II/histidine kinase"/>
    <property type="match status" value="1"/>
</dbReference>
<dbReference type="InterPro" id="IPR036890">
    <property type="entry name" value="HATPase_C_sf"/>
</dbReference>
<feature type="active site" evidence="7">
    <location>
        <position position="140"/>
    </location>
</feature>
<proteinExistence type="predicted"/>
<dbReference type="InterPro" id="IPR011006">
    <property type="entry name" value="CheY-like_superfamily"/>
</dbReference>
<dbReference type="PROSITE" id="PS50109">
    <property type="entry name" value="HIS_KIN"/>
    <property type="match status" value="1"/>
</dbReference>
<evidence type="ECO:0000313" key="12">
    <source>
        <dbReference type="EMBL" id="MCQ4163907.1"/>
    </source>
</evidence>
<dbReference type="Pfam" id="PF00512">
    <property type="entry name" value="HisKA"/>
    <property type="match status" value="1"/>
</dbReference>
<dbReference type="PRINTS" id="PR00344">
    <property type="entry name" value="BCTRLSENSOR"/>
</dbReference>
<dbReference type="InterPro" id="IPR000673">
    <property type="entry name" value="Sig_transdc_resp-reg_Me-estase"/>
</dbReference>
<reference evidence="12" key="1">
    <citation type="submission" date="2022-07" db="EMBL/GenBank/DDBJ databases">
        <title>Tahibacter sp., a new gammaproteobacterium isolated from the silt sample collected at pig farm.</title>
        <authorList>
            <person name="Chen H."/>
        </authorList>
    </citation>
    <scope>NUCLEOTIDE SEQUENCE</scope>
    <source>
        <strain evidence="12">P2K</strain>
    </source>
</reference>
<gene>
    <name evidence="12" type="ORF">NM961_04205</name>
</gene>
<dbReference type="Pfam" id="PF01339">
    <property type="entry name" value="CheB_methylest"/>
    <property type="match status" value="1"/>
</dbReference>
<dbReference type="InterPro" id="IPR003594">
    <property type="entry name" value="HATPase_dom"/>
</dbReference>
<dbReference type="CDD" id="cd00082">
    <property type="entry name" value="HisKA"/>
    <property type="match status" value="1"/>
</dbReference>
<dbReference type="PANTHER" id="PTHR43547:SF2">
    <property type="entry name" value="HYBRID SIGNAL TRANSDUCTION HISTIDINE KINASE C"/>
    <property type="match status" value="1"/>
</dbReference>
<dbReference type="SUPFAM" id="SSF52172">
    <property type="entry name" value="CheY-like"/>
    <property type="match status" value="1"/>
</dbReference>
<dbReference type="Gene3D" id="3.40.50.2300">
    <property type="match status" value="1"/>
</dbReference>
<evidence type="ECO:0000256" key="6">
    <source>
        <dbReference type="ARBA" id="ARBA00022777"/>
    </source>
</evidence>
<dbReference type="SMART" id="SM00387">
    <property type="entry name" value="HATPase_c"/>
    <property type="match status" value="1"/>
</dbReference>
<dbReference type="SUPFAM" id="SSF55781">
    <property type="entry name" value="GAF domain-like"/>
    <property type="match status" value="3"/>
</dbReference>
<feature type="domain" description="Histidine kinase" evidence="9">
    <location>
        <begin position="564"/>
        <end position="780"/>
    </location>
</feature>
<evidence type="ECO:0000259" key="11">
    <source>
        <dbReference type="PROSITE" id="PS50122"/>
    </source>
</evidence>
<dbReference type="InterPro" id="IPR003018">
    <property type="entry name" value="GAF"/>
</dbReference>
<evidence type="ECO:0000256" key="2">
    <source>
        <dbReference type="ARBA" id="ARBA00012438"/>
    </source>
</evidence>
<dbReference type="InterPro" id="IPR003661">
    <property type="entry name" value="HisK_dim/P_dom"/>
</dbReference>
<dbReference type="PANTHER" id="PTHR43547">
    <property type="entry name" value="TWO-COMPONENT HISTIDINE KINASE"/>
    <property type="match status" value="1"/>
</dbReference>
<feature type="active site" evidence="7">
    <location>
        <position position="24"/>
    </location>
</feature>
<organism evidence="12 13">
    <name type="scientific">Tahibacter harae</name>
    <dbReference type="NCBI Taxonomy" id="2963937"/>
    <lineage>
        <taxon>Bacteria</taxon>
        <taxon>Pseudomonadati</taxon>
        <taxon>Pseudomonadota</taxon>
        <taxon>Gammaproteobacteria</taxon>
        <taxon>Lysobacterales</taxon>
        <taxon>Rhodanobacteraceae</taxon>
        <taxon>Tahibacter</taxon>
    </lineage>
</organism>
<evidence type="ECO:0000256" key="4">
    <source>
        <dbReference type="ARBA" id="ARBA00022553"/>
    </source>
</evidence>
<dbReference type="EC" id="2.7.13.3" evidence="2"/>
<dbReference type="Gene3D" id="3.30.450.20">
    <property type="entry name" value="PAS domain"/>
    <property type="match status" value="1"/>
</dbReference>
<evidence type="ECO:0000259" key="9">
    <source>
        <dbReference type="PROSITE" id="PS50109"/>
    </source>
</evidence>
<dbReference type="SMART" id="SM00448">
    <property type="entry name" value="REC"/>
    <property type="match status" value="1"/>
</dbReference>
<dbReference type="EMBL" id="JANFQO010000003">
    <property type="protein sequence ID" value="MCQ4163907.1"/>
    <property type="molecule type" value="Genomic_DNA"/>
</dbReference>
<name>A0ABT1QP53_9GAMM</name>
<dbReference type="InterPro" id="IPR036097">
    <property type="entry name" value="HisK_dim/P_sf"/>
</dbReference>
<dbReference type="PROSITE" id="PS50110">
    <property type="entry name" value="RESPONSE_REGULATORY"/>
    <property type="match status" value="1"/>
</dbReference>
<feature type="modified residue" description="4-aspartylphosphate" evidence="8">
    <location>
        <position position="880"/>
    </location>
</feature>
<keyword evidence="13" id="KW-1185">Reference proteome</keyword>
<dbReference type="InterPro" id="IPR004358">
    <property type="entry name" value="Sig_transdc_His_kin-like_C"/>
</dbReference>
<keyword evidence="4 8" id="KW-0597">Phosphoprotein</keyword>
<dbReference type="SMART" id="SM00388">
    <property type="entry name" value="HisKA"/>
    <property type="match status" value="1"/>
</dbReference>
<dbReference type="Pfam" id="PF02518">
    <property type="entry name" value="HATPase_c"/>
    <property type="match status" value="1"/>
</dbReference>
<dbReference type="InterPro" id="IPR005467">
    <property type="entry name" value="His_kinase_dom"/>
</dbReference>
<dbReference type="Gene3D" id="3.30.450.40">
    <property type="match status" value="3"/>
</dbReference>
<protein>
    <recommendedName>
        <fullName evidence="2">histidine kinase</fullName>
        <ecNumber evidence="2">2.7.13.3</ecNumber>
    </recommendedName>
</protein>
<sequence>MDINQAQAQTAPETGYDILVVGASAGGLPALRRLVSGLPADFPLPLLVLLHLPPGAEPEVVLQRLPLAAQRLRQGQPVAAGTLWLCPPRTFVEVLPDATAAISDNPGGALDYPIDRLLVSAANSFGARAIGVILSGMGSDGANGARALRAAGGQVLVQAPAGAEHADMPAAAIAAGAADMVVPLDELGQVLAGIAAGAQRSRASSELAAVAAAFGETGEVARAARELDWQRTPLGSVLSWPLELRFLLRLMAESTQAMAVCWGRELVQLHNEAWRRFLGTGKHPQALGGPASATWSAIWPAMAPAVERVRTEGVAVSGENYRFLIDRCDSREEVFVTFAYSPVRTAAGDVSGVHIIGCETTASVVAERRLRLLQVLGTRMAGAAGRNEACALAADALVVDASDVPFALLYLVDKPRRQATLACAAGLQPGSAGAPRFVHADDAEGSSWPLAGISDAAAAGRLLVVEDLPRRFAGLELLPQAADASACPTRAVLMPLPGAQDSQVLLVLGLNPHRPYDPAYARFVELLGQQVGAALGDARAKELERERLERLAALDRAKTEFFSDVSHEFRTPLTLLLAPLEELARAREALPPPLGSELDTALRNARRLARLVDSLLDFSQIGMHGRSALLAPADLGAQTREIASAFRSAIEAAGLTLNLEIEPLPPVPVNAAMWEQVVSNLLSNALKFTFEGGIRLRLKALRLHAELEVSDSGVGIPADELPQIFKRFHRVRGARARTAEGAGIGLALVQNLVQRMGGQFTAHSVEGLGSTFTVWLPLKSMRAQDAAPAPAAPPRLAAALADEAARWSDKGAAASDAGCGSDPPAATAPRARLLVVDDNADLRDYLLRLLGTQWQVQLAADGAQALAMAQQEAPDLLLADVMMPELDGFQLLRRLRSDPHLAHLPVILLTARSSEQAAIEGLQAGADDYIAKPFAPRELVARVQAVLERARADAALRASEARHVFLLQLSDTLRSIGDPAAAQAQAMRVLGHHLGINAAQYFEIDPAEQHLLARGGYAEDGAPLSAPIRLDALAMEPRAAYADGRSFVVSDSAALSAGEAVRSGYAAGTRASVGAPLCRAGRLVAMLGVSNGEPRQWSAAEVAIIEETVERIWTAAERGRSEAALRESACDRSWLMAKVRALVAALDGAPLRESLGLLLAPALQRFGGGLRGAVYLANGEGSELRHIVGMPPAYAAAVDGFVGPESLACGAAARCGTAVLTPDVADDQRWEPWRWLARRFDYRGCWSFPLHTAAGHFVGSFAVYSDAPRAPLPQELAFATRVTRVAATIVAQSRPA</sequence>
<dbReference type="Pfam" id="PF01590">
    <property type="entry name" value="GAF"/>
    <property type="match status" value="2"/>
</dbReference>
<evidence type="ECO:0000313" key="13">
    <source>
        <dbReference type="Proteomes" id="UP001165498"/>
    </source>
</evidence>
<dbReference type="PROSITE" id="PS50122">
    <property type="entry name" value="CHEB"/>
    <property type="match status" value="1"/>
</dbReference>
<dbReference type="SUPFAM" id="SSF47384">
    <property type="entry name" value="Homodimeric domain of signal transducing histidine kinase"/>
    <property type="match status" value="1"/>
</dbReference>
<dbReference type="SUPFAM" id="SSF52738">
    <property type="entry name" value="Methylesterase CheB, C-terminal domain"/>
    <property type="match status" value="1"/>
</dbReference>
<evidence type="ECO:0000256" key="1">
    <source>
        <dbReference type="ARBA" id="ARBA00000085"/>
    </source>
</evidence>